<feature type="coiled-coil region" evidence="1">
    <location>
        <begin position="79"/>
        <end position="106"/>
    </location>
</feature>
<reference evidence="3 4" key="1">
    <citation type="journal article" date="2014" name="Genome Biol. Evol.">
        <title>The secreted proteins of Achlya hypogyna and Thraustotheca clavata identify the ancestral oomycete secretome and reveal gene acquisitions by horizontal gene transfer.</title>
        <authorList>
            <person name="Misner I."/>
            <person name="Blouin N."/>
            <person name="Leonard G."/>
            <person name="Richards T.A."/>
            <person name="Lane C.E."/>
        </authorList>
    </citation>
    <scope>NUCLEOTIDE SEQUENCE [LARGE SCALE GENOMIC DNA]</scope>
    <source>
        <strain evidence="3 4">ATCC 48635</strain>
    </source>
</reference>
<name>A0A1V9Y6I4_ACHHY</name>
<evidence type="ECO:0000256" key="1">
    <source>
        <dbReference type="SAM" id="Coils"/>
    </source>
</evidence>
<dbReference type="Proteomes" id="UP000243579">
    <property type="component" value="Unassembled WGS sequence"/>
</dbReference>
<keyword evidence="1" id="KW-0175">Coiled coil</keyword>
<dbReference type="EMBL" id="JNBR01002803">
    <property type="protein sequence ID" value="OQR81331.1"/>
    <property type="molecule type" value="Genomic_DNA"/>
</dbReference>
<evidence type="ECO:0000313" key="4">
    <source>
        <dbReference type="Proteomes" id="UP000243579"/>
    </source>
</evidence>
<gene>
    <name evidence="3" type="ORF">ACHHYP_16496</name>
</gene>
<dbReference type="OrthoDB" id="62654at2759"/>
<feature type="region of interest" description="Disordered" evidence="2">
    <location>
        <begin position="183"/>
        <end position="233"/>
    </location>
</feature>
<evidence type="ECO:0000313" key="3">
    <source>
        <dbReference type="EMBL" id="OQR81331.1"/>
    </source>
</evidence>
<proteinExistence type="predicted"/>
<sequence>MEVLLGVPYDFILRHLHERTEAQLLLDLGSVGAELDVYLAHVVEQVADWKQCLVLLDDAKKHVQNPLRVPDIAMRATALEKVEANLELLKERMAGVRAKVERLYMQLQVMATMNKTIAQQFESLGHHVLAEERARVFVPAGDFAHIEEILLSRLDAYLADTLPLLSFCGDGVWPAYTVEEVTRDAPDESSDVPETEFPKAPEHALMSSASSLISPNVPRDDSSSGSLTAMPKE</sequence>
<organism evidence="3 4">
    <name type="scientific">Achlya hypogyna</name>
    <name type="common">Oomycete</name>
    <name type="synonym">Protoachlya hypogyna</name>
    <dbReference type="NCBI Taxonomy" id="1202772"/>
    <lineage>
        <taxon>Eukaryota</taxon>
        <taxon>Sar</taxon>
        <taxon>Stramenopiles</taxon>
        <taxon>Oomycota</taxon>
        <taxon>Saprolegniomycetes</taxon>
        <taxon>Saprolegniales</taxon>
        <taxon>Achlyaceae</taxon>
        <taxon>Achlya</taxon>
    </lineage>
</organism>
<dbReference type="AlphaFoldDB" id="A0A1V9Y6I4"/>
<accession>A0A1V9Y6I4</accession>
<protein>
    <submittedName>
        <fullName evidence="3">Uncharacterized protein</fullName>
    </submittedName>
</protein>
<comment type="caution">
    <text evidence="3">The sequence shown here is derived from an EMBL/GenBank/DDBJ whole genome shotgun (WGS) entry which is preliminary data.</text>
</comment>
<evidence type="ECO:0000256" key="2">
    <source>
        <dbReference type="SAM" id="MobiDB-lite"/>
    </source>
</evidence>
<keyword evidence="4" id="KW-1185">Reference proteome</keyword>